<name>A0A846WUE7_9ACTN</name>
<dbReference type="SMART" id="SM00862">
    <property type="entry name" value="Trans_reg_C"/>
    <property type="match status" value="1"/>
</dbReference>
<dbReference type="CDD" id="cd15831">
    <property type="entry name" value="BTAD"/>
    <property type="match status" value="1"/>
</dbReference>
<keyword evidence="2" id="KW-0805">Transcription regulation</keyword>
<dbReference type="SUPFAM" id="SSF52540">
    <property type="entry name" value="P-loop containing nucleoside triphosphate hydrolases"/>
    <property type="match status" value="1"/>
</dbReference>
<reference evidence="8 9" key="1">
    <citation type="submission" date="2020-04" db="EMBL/GenBank/DDBJ databases">
        <title>MicrobeNet Type strains.</title>
        <authorList>
            <person name="Nicholson A.C."/>
        </authorList>
    </citation>
    <scope>NUCLEOTIDE SEQUENCE [LARGE SCALE GENOMIC DNA]</scope>
    <source>
        <strain evidence="8 9">ATCC BAA-14</strain>
    </source>
</reference>
<dbReference type="InterPro" id="IPR005158">
    <property type="entry name" value="BTAD"/>
</dbReference>
<dbReference type="Pfam" id="PF03704">
    <property type="entry name" value="BTAD"/>
    <property type="match status" value="1"/>
</dbReference>
<dbReference type="SUPFAM" id="SSF48452">
    <property type="entry name" value="TPR-like"/>
    <property type="match status" value="1"/>
</dbReference>
<dbReference type="Gene3D" id="3.40.50.300">
    <property type="entry name" value="P-loop containing nucleotide triphosphate hydrolases"/>
    <property type="match status" value="1"/>
</dbReference>
<organism evidence="8 9">
    <name type="scientific">Gordonia polyisoprenivorans</name>
    <dbReference type="NCBI Taxonomy" id="84595"/>
    <lineage>
        <taxon>Bacteria</taxon>
        <taxon>Bacillati</taxon>
        <taxon>Actinomycetota</taxon>
        <taxon>Actinomycetes</taxon>
        <taxon>Mycobacteriales</taxon>
        <taxon>Gordoniaceae</taxon>
        <taxon>Gordonia</taxon>
    </lineage>
</organism>
<evidence type="ECO:0000256" key="3">
    <source>
        <dbReference type="ARBA" id="ARBA00023125"/>
    </source>
</evidence>
<evidence type="ECO:0000256" key="1">
    <source>
        <dbReference type="ARBA" id="ARBA00005820"/>
    </source>
</evidence>
<dbReference type="GO" id="GO:0006355">
    <property type="term" value="P:regulation of DNA-templated transcription"/>
    <property type="evidence" value="ECO:0007669"/>
    <property type="project" value="InterPro"/>
</dbReference>
<dbReference type="EMBL" id="JAAXPC010000032">
    <property type="protein sequence ID" value="NKY05254.1"/>
    <property type="molecule type" value="Genomic_DNA"/>
</dbReference>
<evidence type="ECO:0000313" key="8">
    <source>
        <dbReference type="EMBL" id="NKY05254.1"/>
    </source>
</evidence>
<dbReference type="InterPro" id="IPR041664">
    <property type="entry name" value="AAA_16"/>
</dbReference>
<evidence type="ECO:0000313" key="9">
    <source>
        <dbReference type="Proteomes" id="UP000563898"/>
    </source>
</evidence>
<dbReference type="CDD" id="cd00383">
    <property type="entry name" value="trans_reg_C"/>
    <property type="match status" value="1"/>
</dbReference>
<dbReference type="InterPro" id="IPR001867">
    <property type="entry name" value="OmpR/PhoB-type_DNA-bd"/>
</dbReference>
<evidence type="ECO:0000259" key="7">
    <source>
        <dbReference type="PROSITE" id="PS51755"/>
    </source>
</evidence>
<accession>A0A846WUE7</accession>
<dbReference type="InterPro" id="IPR027417">
    <property type="entry name" value="P-loop_NTPase"/>
</dbReference>
<dbReference type="SUPFAM" id="SSF46894">
    <property type="entry name" value="C-terminal effector domain of the bipartite response regulators"/>
    <property type="match status" value="1"/>
</dbReference>
<dbReference type="Pfam" id="PF00486">
    <property type="entry name" value="Trans_reg_C"/>
    <property type="match status" value="1"/>
</dbReference>
<dbReference type="GO" id="GO:0000160">
    <property type="term" value="P:phosphorelay signal transduction system"/>
    <property type="evidence" value="ECO:0007669"/>
    <property type="project" value="InterPro"/>
</dbReference>
<protein>
    <submittedName>
        <fullName evidence="8">AAA family ATPase</fullName>
    </submittedName>
</protein>
<dbReference type="AlphaFoldDB" id="A0A846WUE7"/>
<evidence type="ECO:0000256" key="4">
    <source>
        <dbReference type="ARBA" id="ARBA00023163"/>
    </source>
</evidence>
<dbReference type="RefSeq" id="WP_081482541.1">
    <property type="nucleotide sequence ID" value="NZ_JAAXPC010000032.1"/>
</dbReference>
<evidence type="ECO:0000256" key="2">
    <source>
        <dbReference type="ARBA" id="ARBA00023015"/>
    </source>
</evidence>
<dbReference type="SMART" id="SM01043">
    <property type="entry name" value="BTAD"/>
    <property type="match status" value="1"/>
</dbReference>
<dbReference type="Gene3D" id="1.25.40.10">
    <property type="entry name" value="Tetratricopeptide repeat domain"/>
    <property type="match status" value="1"/>
</dbReference>
<feature type="compositionally biased region" description="Gly residues" evidence="6">
    <location>
        <begin position="303"/>
        <end position="316"/>
    </location>
</feature>
<dbReference type="Pfam" id="PF13191">
    <property type="entry name" value="AAA_16"/>
    <property type="match status" value="1"/>
</dbReference>
<sequence>MTVSRAAVAHTLPEEDGGSEEFGVREYLVLGPLEMRRDRAPVDLGPPKQRAVLGTLLLARGRVVTVDRLADTLWGEQPPVAATTSLQAYISNLRRALRTSGEASPIERVGAGYRIDVGTDVLDVVEFAELARSARIARDEGRWADALADSAAALDRWRGDLLGGELDDVDWVAAESAALDENLMATQEIHITALLAEGDVGGALGAIVTLRSREPLRDRGVWLHMAALYRAGRATEALEVYAEHQRVLDTELGLIPGAELVDLHGAILRHDPVIAAWPRPPHWSGAVTVTGPAGPETSVAGESGAGESGPGEPGIGAGDVEGVAPRSGSIVGEVRLVGRSAEIDRIRAVYGSSGSSTRWLLLGGPPGIGKTRLAEEAARIGAEKGSQVVWVRCPDAEGVPAWWPMRQLCRALGVDPAGVLSVPDGVDADTARFAVYDRVHTMLEQATRLEQATSIRGLTVVVDDAQWADAMSLGLLTYLTTVLRDAPIVLIVTARDGEGGHDLQRFRTAVARAGGVGIDIPTLGRAGVADLVCAVAALDADAGELDADELDTLMRRTGGNPLFVTEFSRLPPAQRRTEAVPAAIRSVLDRRLATLDPAVLDVLGHAAVLGETIDAGLLATVMDRDVGELADRIDEAVDERILVTAGGSARFAHALLREQALAGIRPLRRARIHLRVAEILSRRHTAGSTSRRAAHLLEALPVADPADVVAACRAAADEATAHWDSESAAHWLGAALRTHESAGLPDREERDDLLIGMLAAQARAGHVETVLEGVGQRMQQAITDGATATVGRLASALIRAGGSWPWVGPHVDNETLQTLLDRAEIAVSDDPSASARVVAASAIGQCYHKDASVPAGLLARADALAADIADDDITADVWMARLITYSGVAEYAASSLDLAERLRALPHTDQAVDEVIIDTALTMATMTLGDVAGTAALVRTAIIGSERLRLPILRAQLRWMEASLAVWHGDFATAKHHFRTAVTVHQMTELYVAGTGTIALLALAAERGMLDDLADTGDHSPMEWARMIAEDFTDDQVAILLAAGIAMIAGAEGDRDLAERMIVSWLADDRPMIWTSLCQAVLLAHVVADLELVEHAARFAEYLTPYRSCIATLGQLGCIGPVGLALARVCFLLGRVEEGEAALAAARDLSEREGGVPSVLRCRLLAAQRSPRSARRDAELAEIAEIAGRFEVTQVQASARELLGGTDSSR</sequence>
<dbReference type="PANTHER" id="PTHR35807:SF1">
    <property type="entry name" value="TRANSCRIPTIONAL REGULATOR REDD"/>
    <property type="match status" value="1"/>
</dbReference>
<evidence type="ECO:0000256" key="5">
    <source>
        <dbReference type="PROSITE-ProRule" id="PRU01091"/>
    </source>
</evidence>
<feature type="domain" description="OmpR/PhoB-type" evidence="7">
    <location>
        <begin position="17"/>
        <end position="117"/>
    </location>
</feature>
<gene>
    <name evidence="8" type="ORF">HGA05_27225</name>
</gene>
<dbReference type="Gene3D" id="1.10.10.10">
    <property type="entry name" value="Winged helix-like DNA-binding domain superfamily/Winged helix DNA-binding domain"/>
    <property type="match status" value="1"/>
</dbReference>
<feature type="DNA-binding region" description="OmpR/PhoB-type" evidence="5">
    <location>
        <begin position="17"/>
        <end position="117"/>
    </location>
</feature>
<dbReference type="PROSITE" id="PS51755">
    <property type="entry name" value="OMPR_PHOB"/>
    <property type="match status" value="1"/>
</dbReference>
<dbReference type="GO" id="GO:0003677">
    <property type="term" value="F:DNA binding"/>
    <property type="evidence" value="ECO:0007669"/>
    <property type="project" value="UniProtKB-UniRule"/>
</dbReference>
<dbReference type="InterPro" id="IPR051677">
    <property type="entry name" value="AfsR-DnrI-RedD_regulator"/>
</dbReference>
<keyword evidence="4" id="KW-0804">Transcription</keyword>
<keyword evidence="3 5" id="KW-0238">DNA-binding</keyword>
<comment type="caution">
    <text evidence="8">The sequence shown here is derived from an EMBL/GenBank/DDBJ whole genome shotgun (WGS) entry which is preliminary data.</text>
</comment>
<dbReference type="InterPro" id="IPR016032">
    <property type="entry name" value="Sig_transdc_resp-reg_C-effctor"/>
</dbReference>
<dbReference type="PANTHER" id="PTHR35807">
    <property type="entry name" value="TRANSCRIPTIONAL REGULATOR REDD-RELATED"/>
    <property type="match status" value="1"/>
</dbReference>
<dbReference type="Proteomes" id="UP000563898">
    <property type="component" value="Unassembled WGS sequence"/>
</dbReference>
<comment type="similarity">
    <text evidence="1">Belongs to the AfsR/DnrI/RedD regulatory family.</text>
</comment>
<feature type="region of interest" description="Disordered" evidence="6">
    <location>
        <begin position="291"/>
        <end position="316"/>
    </location>
</feature>
<dbReference type="InterPro" id="IPR036388">
    <property type="entry name" value="WH-like_DNA-bd_sf"/>
</dbReference>
<dbReference type="InterPro" id="IPR011990">
    <property type="entry name" value="TPR-like_helical_dom_sf"/>
</dbReference>
<evidence type="ECO:0000256" key="6">
    <source>
        <dbReference type="SAM" id="MobiDB-lite"/>
    </source>
</evidence>
<proteinExistence type="inferred from homology"/>